<reference evidence="1 2" key="1">
    <citation type="submission" date="2018-06" db="EMBL/GenBank/DDBJ databases">
        <title>Genomic Encyclopedia of Archaeal and Bacterial Type Strains, Phase II (KMG-II): from individual species to whole genera.</title>
        <authorList>
            <person name="Goeker M."/>
        </authorList>
    </citation>
    <scope>NUCLEOTIDE SEQUENCE [LARGE SCALE GENOMIC DNA]</scope>
    <source>
        <strain evidence="1 2">DSM 21851</strain>
    </source>
</reference>
<evidence type="ECO:0000313" key="1">
    <source>
        <dbReference type="EMBL" id="RAK02453.1"/>
    </source>
</evidence>
<accession>A0A327X9A2</accession>
<dbReference type="Proteomes" id="UP000248790">
    <property type="component" value="Unassembled WGS sequence"/>
</dbReference>
<dbReference type="AlphaFoldDB" id="A0A327X9A2"/>
<evidence type="ECO:0000313" key="2">
    <source>
        <dbReference type="Proteomes" id="UP000248790"/>
    </source>
</evidence>
<proteinExistence type="predicted"/>
<keyword evidence="2" id="KW-1185">Reference proteome</keyword>
<comment type="caution">
    <text evidence="1">The sequence shown here is derived from an EMBL/GenBank/DDBJ whole genome shotgun (WGS) entry which is preliminary data.</text>
</comment>
<dbReference type="OrthoDB" id="959784at2"/>
<name>A0A327X9A2_LARAB</name>
<sequence length="111" mass="12671">MRKQSHTIYEVTVHYVGSLNALRQREPFTVFFSNLKKAVETIVGQLALNGWPIKVNYTAVYRSLKQRGTYQCDFDVAGAKVFRIRIVPQTLNPVLTTMGIDEKPAEPSRKK</sequence>
<dbReference type="EMBL" id="QLMC01000001">
    <property type="protein sequence ID" value="RAK02453.1"/>
    <property type="molecule type" value="Genomic_DNA"/>
</dbReference>
<gene>
    <name evidence="1" type="ORF">LX87_00573</name>
</gene>
<protein>
    <submittedName>
        <fullName evidence="1">Uncharacterized protein</fullName>
    </submittedName>
</protein>
<organism evidence="1 2">
    <name type="scientific">Larkinella arboricola</name>
    <dbReference type="NCBI Taxonomy" id="643671"/>
    <lineage>
        <taxon>Bacteria</taxon>
        <taxon>Pseudomonadati</taxon>
        <taxon>Bacteroidota</taxon>
        <taxon>Cytophagia</taxon>
        <taxon>Cytophagales</taxon>
        <taxon>Spirosomataceae</taxon>
        <taxon>Larkinella</taxon>
    </lineage>
</organism>
<dbReference type="RefSeq" id="WP_111626654.1">
    <property type="nucleotide sequence ID" value="NZ_QLMC01000001.1"/>
</dbReference>